<evidence type="ECO:0000256" key="5">
    <source>
        <dbReference type="ARBA" id="ARBA00023125"/>
    </source>
</evidence>
<evidence type="ECO:0000256" key="3">
    <source>
        <dbReference type="ARBA" id="ARBA00022491"/>
    </source>
</evidence>
<dbReference type="PROSITE" id="PS50931">
    <property type="entry name" value="HTH_LYSR"/>
    <property type="match status" value="1"/>
</dbReference>
<proteinExistence type="inferred from homology"/>
<dbReference type="SUPFAM" id="SSF53850">
    <property type="entry name" value="Periplasmic binding protein-like II"/>
    <property type="match status" value="1"/>
</dbReference>
<dbReference type="InterPro" id="IPR036390">
    <property type="entry name" value="WH_DNA-bd_sf"/>
</dbReference>
<dbReference type="InterPro" id="IPR000847">
    <property type="entry name" value="LysR_HTH_N"/>
</dbReference>
<evidence type="ECO:0000256" key="2">
    <source>
        <dbReference type="ARBA" id="ARBA00022458"/>
    </source>
</evidence>
<dbReference type="EMBL" id="CP114029">
    <property type="protein sequence ID" value="WAP69801.1"/>
    <property type="molecule type" value="Genomic_DNA"/>
</dbReference>
<evidence type="ECO:0000256" key="6">
    <source>
        <dbReference type="ARBA" id="ARBA00023163"/>
    </source>
</evidence>
<accession>A0ABY7C3K1</accession>
<name>A0ABY7C3K1_9HYPH</name>
<evidence type="ECO:0000256" key="1">
    <source>
        <dbReference type="ARBA" id="ARBA00009437"/>
    </source>
</evidence>
<dbReference type="PANTHER" id="PTHR30118">
    <property type="entry name" value="HTH-TYPE TRANSCRIPTIONAL REGULATOR LEUO-RELATED"/>
    <property type="match status" value="1"/>
</dbReference>
<dbReference type="Pfam" id="PF03466">
    <property type="entry name" value="LysR_substrate"/>
    <property type="match status" value="1"/>
</dbReference>
<comment type="similarity">
    <text evidence="1">Belongs to the LysR transcriptional regulatory family.</text>
</comment>
<keyword evidence="4" id="KW-0805">Transcription regulation</keyword>
<dbReference type="RefSeq" id="WP_268882232.1">
    <property type="nucleotide sequence ID" value="NZ_CP114029.1"/>
</dbReference>
<organism evidence="8 9">
    <name type="scientific">Jiella pelagia</name>
    <dbReference type="NCBI Taxonomy" id="2986949"/>
    <lineage>
        <taxon>Bacteria</taxon>
        <taxon>Pseudomonadati</taxon>
        <taxon>Pseudomonadota</taxon>
        <taxon>Alphaproteobacteria</taxon>
        <taxon>Hyphomicrobiales</taxon>
        <taxon>Aurantimonadaceae</taxon>
        <taxon>Jiella</taxon>
    </lineage>
</organism>
<dbReference type="Pfam" id="PF00126">
    <property type="entry name" value="HTH_1"/>
    <property type="match status" value="1"/>
</dbReference>
<dbReference type="Gene3D" id="3.40.190.10">
    <property type="entry name" value="Periplasmic binding protein-like II"/>
    <property type="match status" value="2"/>
</dbReference>
<keyword evidence="5" id="KW-0238">DNA-binding</keyword>
<dbReference type="InterPro" id="IPR005119">
    <property type="entry name" value="LysR_subst-bd"/>
</dbReference>
<dbReference type="Gene3D" id="1.10.10.10">
    <property type="entry name" value="Winged helix-like DNA-binding domain superfamily/Winged helix DNA-binding domain"/>
    <property type="match status" value="1"/>
</dbReference>
<keyword evidence="6" id="KW-0804">Transcription</keyword>
<dbReference type="SUPFAM" id="SSF46785">
    <property type="entry name" value="Winged helix' DNA-binding domain"/>
    <property type="match status" value="1"/>
</dbReference>
<dbReference type="Proteomes" id="UP001164020">
    <property type="component" value="Chromosome"/>
</dbReference>
<keyword evidence="3" id="KW-0678">Repressor</keyword>
<protein>
    <submittedName>
        <fullName evidence="8">LysR family transcriptional regulator</fullName>
    </submittedName>
</protein>
<dbReference type="InterPro" id="IPR036388">
    <property type="entry name" value="WH-like_DNA-bd_sf"/>
</dbReference>
<feature type="domain" description="HTH lysR-type" evidence="7">
    <location>
        <begin position="9"/>
        <end position="66"/>
    </location>
</feature>
<dbReference type="PRINTS" id="PR00039">
    <property type="entry name" value="HTHLYSR"/>
</dbReference>
<gene>
    <name evidence="8" type="ORF">OH818_06270</name>
</gene>
<dbReference type="InterPro" id="IPR050389">
    <property type="entry name" value="LysR-type_TF"/>
</dbReference>
<dbReference type="CDD" id="cd08417">
    <property type="entry name" value="PBP2_Nitroaromatics_like"/>
    <property type="match status" value="1"/>
</dbReference>
<keyword evidence="2" id="KW-0536">Nodulation</keyword>
<reference evidence="8" key="1">
    <citation type="submission" date="2022-12" db="EMBL/GenBank/DDBJ databases">
        <title>Jiella pelagia sp. nov., isolated from phosphonate enriched culture of Northwest Pacific surface seawater.</title>
        <authorList>
            <person name="Shin D.Y."/>
            <person name="Hwang C.Y."/>
        </authorList>
    </citation>
    <scope>NUCLEOTIDE SEQUENCE</scope>
    <source>
        <strain evidence="8">HL-NP1</strain>
    </source>
</reference>
<dbReference type="InterPro" id="IPR037402">
    <property type="entry name" value="YidZ_PBP2"/>
</dbReference>
<evidence type="ECO:0000256" key="4">
    <source>
        <dbReference type="ARBA" id="ARBA00023015"/>
    </source>
</evidence>
<evidence type="ECO:0000313" key="9">
    <source>
        <dbReference type="Proteomes" id="UP001164020"/>
    </source>
</evidence>
<dbReference type="PANTHER" id="PTHR30118:SF6">
    <property type="entry name" value="HTH-TYPE TRANSCRIPTIONAL REGULATOR LEUO"/>
    <property type="match status" value="1"/>
</dbReference>
<keyword evidence="9" id="KW-1185">Reference proteome</keyword>
<evidence type="ECO:0000259" key="7">
    <source>
        <dbReference type="PROSITE" id="PS50931"/>
    </source>
</evidence>
<evidence type="ECO:0000313" key="8">
    <source>
        <dbReference type="EMBL" id="WAP69801.1"/>
    </source>
</evidence>
<sequence>MANDLHLKTDFHALKVLLHVHDLGSITAAADQLGMSQSSVSYTIDRLREVFGDPLFVRLGRAIAPTVRCEAAAAGARQLLGQYEDLVTPVAFDPATSTETFVLSCNFLERSILLAPLVRHLQRAAPRARLHVISAEGEGMEQLRSAACDVVVSPVAADTAGLYSERLLSEKYACFISHHSRWTTERLDLESYIRAEHIEVRPAPNWRPYFHTALDRLGMTTTPRVVVSSFGEIDRAIDGTDLILTASEGFKRSFSPRITCVRAPFDCTFSIHMAWAGRTHRSGAHLWFRQVLRDIMAVESQRPHGDEDGISV</sequence>